<evidence type="ECO:0000313" key="3">
    <source>
        <dbReference type="EMBL" id="ELS56051.1"/>
    </source>
</evidence>
<sequence>MNDVHGANRPTGGAGLPPNVYHPQPTAPPAYEGYADPASAHGWQNAYDETVQMPPVADAGPGAADGVADTVAYGGGGGASAADGYGYGDGAGSADGGGAGSAGGYDYSYSYSYGTDDDYGFGEERGRRAGGAGRGSRRKPTAWRRGRVAMVAGAVGAVSVAALIAGFSLSGSSSAGDPQGERDRTSSTAEDSATDFPGDGPAASRSPEPSRTDTPDATGSPSASATPTEDGEDDRPTSTPSTTSAAPSVTSAAPSTANATPSAPTTTASATAPGGDGDDKPGRGQGNAKGPR</sequence>
<protein>
    <submittedName>
        <fullName evidence="3">Uncharacterized protein</fullName>
    </submittedName>
</protein>
<keyword evidence="2" id="KW-1133">Transmembrane helix</keyword>
<dbReference type="EMBL" id="AMLP01000094">
    <property type="protein sequence ID" value="ELS56051.1"/>
    <property type="molecule type" value="Genomic_DNA"/>
</dbReference>
<evidence type="ECO:0000313" key="4">
    <source>
        <dbReference type="Proteomes" id="UP000011205"/>
    </source>
</evidence>
<feature type="transmembrane region" description="Helical" evidence="2">
    <location>
        <begin position="148"/>
        <end position="169"/>
    </location>
</feature>
<feature type="region of interest" description="Disordered" evidence="1">
    <location>
        <begin position="1"/>
        <end position="37"/>
    </location>
</feature>
<keyword evidence="2" id="KW-0812">Transmembrane</keyword>
<organism evidence="3 4">
    <name type="scientific">Streptomyces viridochromogenes Tue57</name>
    <dbReference type="NCBI Taxonomy" id="1160705"/>
    <lineage>
        <taxon>Bacteria</taxon>
        <taxon>Bacillati</taxon>
        <taxon>Actinomycetota</taxon>
        <taxon>Actinomycetes</taxon>
        <taxon>Kitasatosporales</taxon>
        <taxon>Streptomycetaceae</taxon>
        <taxon>Streptomyces</taxon>
    </lineage>
</organism>
<feature type="compositionally biased region" description="Low complexity" evidence="1">
    <location>
        <begin position="237"/>
        <end position="273"/>
    </location>
</feature>
<feature type="compositionally biased region" description="Gly residues" evidence="1">
    <location>
        <begin position="283"/>
        <end position="292"/>
    </location>
</feature>
<proteinExistence type="predicted"/>
<accession>L8PEQ1</accession>
<keyword evidence="2" id="KW-0472">Membrane</keyword>
<dbReference type="AlphaFoldDB" id="L8PEQ1"/>
<feature type="compositionally biased region" description="Polar residues" evidence="1">
    <location>
        <begin position="215"/>
        <end position="227"/>
    </location>
</feature>
<evidence type="ECO:0000256" key="1">
    <source>
        <dbReference type="SAM" id="MobiDB-lite"/>
    </source>
</evidence>
<dbReference type="Proteomes" id="UP000011205">
    <property type="component" value="Unassembled WGS sequence"/>
</dbReference>
<dbReference type="PATRIC" id="fig|1160705.3.peg.2958"/>
<reference evidence="3 4" key="1">
    <citation type="journal article" date="2013" name="Genome Announc.">
        <title>Draft Genome Sequence of Streptomyces viridochromogenes Strain Tu57, Producer of Avilamycin.</title>
        <authorList>
            <person name="Gruning B.A."/>
            <person name="Erxleben A."/>
            <person name="Hahnlein A."/>
            <person name="Gunther S."/>
        </authorList>
    </citation>
    <scope>NUCLEOTIDE SEQUENCE [LARGE SCALE GENOMIC DNA]</scope>
    <source>
        <strain evidence="3 4">Tue57</strain>
    </source>
</reference>
<gene>
    <name evidence="3" type="ORF">STVIR_2984</name>
</gene>
<feature type="region of interest" description="Disordered" evidence="1">
    <location>
        <begin position="169"/>
        <end position="292"/>
    </location>
</feature>
<comment type="caution">
    <text evidence="3">The sequence shown here is derived from an EMBL/GenBank/DDBJ whole genome shotgun (WGS) entry which is preliminary data.</text>
</comment>
<evidence type="ECO:0000256" key="2">
    <source>
        <dbReference type="SAM" id="Phobius"/>
    </source>
</evidence>
<name>L8PEQ1_STRVR</name>